<sequence length="406" mass="45146">MTTVQQPFQPFPIQPSSSSRSFEDRVQAESRQSSSQEPHSFDRATQATPLSSPPVQLQPILAQLAEQTSFYEVNIDPSYGSTIAMPNGGYLGSVILSSCLLHQSRRKQSSQDLSHTDPLSITFDYQRPSRPGPAWIAIKSFPKGSASNTAVTAYMYQVSIDKKAAAAAAATEGDKTTSNPPTKVVMTISASAVFGDQSKQSGMTVLPLHYGKVPDVDQVPVPHPKSWYLPPDKAMISKRLDLLVELETKRRPFADYFIRFHPTSSSVTQQDDWSGDDQAAIEEGQAKFCKGSRKLPLRSSDSRRIDTKSLPTIADFRRPAVENVLKKDPESELDEPVRGYGYPTTQLTLRFLRTVPEGVEWVHTSWRESVINGRVVSDIRIATEDGVPIVIGQMDSLMFDMRWYKM</sequence>
<dbReference type="Proteomes" id="UP000245626">
    <property type="component" value="Unassembled WGS sequence"/>
</dbReference>
<dbReference type="EMBL" id="KZ820387">
    <property type="protein sequence ID" value="PWN47603.1"/>
    <property type="molecule type" value="Genomic_DNA"/>
</dbReference>
<reference evidence="1 2" key="1">
    <citation type="journal article" date="2018" name="Mol. Biol. Evol.">
        <title>Broad Genomic Sampling Reveals a Smut Pathogenic Ancestry of the Fungal Clade Ustilaginomycotina.</title>
        <authorList>
            <person name="Kijpornyongpan T."/>
            <person name="Mondo S.J."/>
            <person name="Barry K."/>
            <person name="Sandor L."/>
            <person name="Lee J."/>
            <person name="Lipzen A."/>
            <person name="Pangilinan J."/>
            <person name="LaButti K."/>
            <person name="Hainaut M."/>
            <person name="Henrissat B."/>
            <person name="Grigoriev I.V."/>
            <person name="Spatafora J.W."/>
            <person name="Aime M.C."/>
        </authorList>
    </citation>
    <scope>NUCLEOTIDE SEQUENCE [LARGE SCALE GENOMIC DNA]</scope>
    <source>
        <strain evidence="1 2">SA 807</strain>
    </source>
</reference>
<gene>
    <name evidence="1" type="ORF">IE53DRAFT_390271</name>
</gene>
<organism evidence="1 2">
    <name type="scientific">Violaceomyces palustris</name>
    <dbReference type="NCBI Taxonomy" id="1673888"/>
    <lineage>
        <taxon>Eukaryota</taxon>
        <taxon>Fungi</taxon>
        <taxon>Dikarya</taxon>
        <taxon>Basidiomycota</taxon>
        <taxon>Ustilaginomycotina</taxon>
        <taxon>Ustilaginomycetes</taxon>
        <taxon>Violaceomycetales</taxon>
        <taxon>Violaceomycetaceae</taxon>
        <taxon>Violaceomyces</taxon>
    </lineage>
</organism>
<evidence type="ECO:0000313" key="2">
    <source>
        <dbReference type="Proteomes" id="UP000245626"/>
    </source>
</evidence>
<proteinExistence type="predicted"/>
<keyword evidence="2" id="KW-1185">Reference proteome</keyword>
<name>A0ACD0NP53_9BASI</name>
<evidence type="ECO:0000313" key="1">
    <source>
        <dbReference type="EMBL" id="PWN47603.1"/>
    </source>
</evidence>
<protein>
    <submittedName>
        <fullName evidence="1">Uncharacterized protein</fullName>
    </submittedName>
</protein>
<accession>A0ACD0NP53</accession>